<dbReference type="AlphaFoldDB" id="A0A6P5A3N1"/>
<name>A0A6P5A3N1_BRABE</name>
<keyword evidence="3" id="KW-1185">Reference proteome</keyword>
<proteinExistence type="predicted"/>
<sequence length="304" mass="34645">MLRVGRLIKDSPVRWEVAYKTFLGACQTTRPRAYEEFLEDNIPIPTPRQEGAAVRVLSIGSGSGEVDSAILRKILQRQSSVYNRVVEPSGEMLKDFKAMVQHDTSLGAVKFDWRQQTEEEYFSDNDGKKFDLAHAVHVLYFVEDHHATLRNMWEQLAEGGHLFAFLLTGMFSEHKTPNVCIFPDKRGMGKLYHETWNWFPHGNDRLRTSLRSSGDVSRSLQSLGINCVIKEQEQYVNVAECFKEHSEAGRLILDFLTQTSNVSAHPEMRSKVLEFFLRNSSSVDDKILFSTANAAIIARKSTQK</sequence>
<reference evidence="4" key="1">
    <citation type="submission" date="2025-08" db="UniProtKB">
        <authorList>
            <consortium name="RefSeq"/>
        </authorList>
    </citation>
    <scope>IDENTIFICATION</scope>
    <source>
        <tissue evidence="4">Gonad</tissue>
    </source>
</reference>
<dbReference type="FunFam" id="3.40.50.150:FF:000118">
    <property type="entry name" value="Histamine N-methyltransferase"/>
    <property type="match status" value="1"/>
</dbReference>
<dbReference type="OrthoDB" id="5984880at2759"/>
<dbReference type="GeneID" id="109480121"/>
<gene>
    <name evidence="4" type="primary">LOC109480121</name>
</gene>
<dbReference type="RefSeq" id="XP_019637837.1">
    <property type="nucleotide sequence ID" value="XM_019782278.1"/>
</dbReference>
<dbReference type="Gene3D" id="3.40.50.150">
    <property type="entry name" value="Vaccinia Virus protein VP39"/>
    <property type="match status" value="1"/>
</dbReference>
<organism evidence="3 4">
    <name type="scientific">Branchiostoma belcheri</name>
    <name type="common">Amphioxus</name>
    <dbReference type="NCBI Taxonomy" id="7741"/>
    <lineage>
        <taxon>Eukaryota</taxon>
        <taxon>Metazoa</taxon>
        <taxon>Chordata</taxon>
        <taxon>Cephalochordata</taxon>
        <taxon>Leptocardii</taxon>
        <taxon>Amphioxiformes</taxon>
        <taxon>Branchiostomatidae</taxon>
        <taxon>Branchiostoma</taxon>
    </lineage>
</organism>
<dbReference type="GO" id="GO:0032259">
    <property type="term" value="P:methylation"/>
    <property type="evidence" value="ECO:0007669"/>
    <property type="project" value="UniProtKB-KW"/>
</dbReference>
<keyword evidence="2" id="KW-0808">Transferase</keyword>
<evidence type="ECO:0000313" key="4">
    <source>
        <dbReference type="RefSeq" id="XP_019637837.1"/>
    </source>
</evidence>
<dbReference type="SUPFAM" id="SSF53335">
    <property type="entry name" value="S-adenosyl-L-methionine-dependent methyltransferases"/>
    <property type="match status" value="1"/>
</dbReference>
<keyword evidence="1" id="KW-0489">Methyltransferase</keyword>
<dbReference type="Pfam" id="PF13489">
    <property type="entry name" value="Methyltransf_23"/>
    <property type="match status" value="1"/>
</dbReference>
<evidence type="ECO:0000256" key="2">
    <source>
        <dbReference type="ARBA" id="ARBA00022679"/>
    </source>
</evidence>
<dbReference type="CDD" id="cd02440">
    <property type="entry name" value="AdoMet_MTases"/>
    <property type="match status" value="1"/>
</dbReference>
<accession>A0A6P5A3N1</accession>
<dbReference type="KEGG" id="bbel:109480121"/>
<dbReference type="InterPro" id="IPR029063">
    <property type="entry name" value="SAM-dependent_MTases_sf"/>
</dbReference>
<evidence type="ECO:0000313" key="3">
    <source>
        <dbReference type="Proteomes" id="UP000515135"/>
    </source>
</evidence>
<evidence type="ECO:0000256" key="1">
    <source>
        <dbReference type="ARBA" id="ARBA00022603"/>
    </source>
</evidence>
<protein>
    <submittedName>
        <fullName evidence="4">Histamine N-methyltransferase-like</fullName>
    </submittedName>
</protein>
<dbReference type="Proteomes" id="UP000515135">
    <property type="component" value="Unplaced"/>
</dbReference>
<dbReference type="GO" id="GO:0008168">
    <property type="term" value="F:methyltransferase activity"/>
    <property type="evidence" value="ECO:0007669"/>
    <property type="project" value="UniProtKB-KW"/>
</dbReference>